<dbReference type="RefSeq" id="WP_353641347.1">
    <property type="nucleotide sequence ID" value="NZ_CP159253.1"/>
</dbReference>
<evidence type="ECO:0000313" key="2">
    <source>
        <dbReference type="EMBL" id="XCG51142.1"/>
    </source>
</evidence>
<accession>A0AAU8CWC1</accession>
<name>A0AAU8CWC1_9HYPH</name>
<dbReference type="AlphaFoldDB" id="A0AAU8CWC1"/>
<dbReference type="EMBL" id="CP159253">
    <property type="protein sequence ID" value="XCG51142.1"/>
    <property type="molecule type" value="Genomic_DNA"/>
</dbReference>
<reference evidence="2" key="1">
    <citation type="submission" date="2024-06" db="EMBL/GenBank/DDBJ databases">
        <title>Mesorhizobium karijinii sp. nov., a symbiont of the iconic Swainsona formosa from arid Australia.</title>
        <authorList>
            <person name="Hill Y.J."/>
            <person name="Watkin E.L.J."/>
            <person name="O'Hara G.W."/>
            <person name="Terpolilli J."/>
            <person name="Tye M.L."/>
            <person name="Kohlmeier M.G."/>
        </authorList>
    </citation>
    <scope>NUCLEOTIDE SEQUENCE</scope>
    <source>
        <strain evidence="2">WSM2240</strain>
    </source>
</reference>
<keyword evidence="1" id="KW-0732">Signal</keyword>
<gene>
    <name evidence="2" type="ORF">ABVK50_11990</name>
</gene>
<proteinExistence type="predicted"/>
<feature type="signal peptide" evidence="1">
    <location>
        <begin position="1"/>
        <end position="17"/>
    </location>
</feature>
<organism evidence="2">
    <name type="scientific">Mesorhizobium sp. WSM2240</name>
    <dbReference type="NCBI Taxonomy" id="3228851"/>
    <lineage>
        <taxon>Bacteria</taxon>
        <taxon>Pseudomonadati</taxon>
        <taxon>Pseudomonadota</taxon>
        <taxon>Alphaproteobacteria</taxon>
        <taxon>Hyphomicrobiales</taxon>
        <taxon>Phyllobacteriaceae</taxon>
        <taxon>Mesorhizobium</taxon>
    </lineage>
</organism>
<evidence type="ECO:0000256" key="1">
    <source>
        <dbReference type="SAM" id="SignalP"/>
    </source>
</evidence>
<protein>
    <submittedName>
        <fullName evidence="2">Uncharacterized protein</fullName>
    </submittedName>
</protein>
<sequence length="104" mass="11258">MIRAGLILAALTAPAFAHDALPTAAQPQGWRYPFSCCSGYDCRAVPADWVKESPEGFRIVMTGEVVGYSDTRLKHSPDGDTHWCSVAGANDGRTICLFVPPRSF</sequence>
<feature type="chain" id="PRO_5043683753" evidence="1">
    <location>
        <begin position="18"/>
        <end position="104"/>
    </location>
</feature>